<dbReference type="Proteomes" id="UP000029121">
    <property type="component" value="Unassembled WGS sequence"/>
</dbReference>
<dbReference type="InterPro" id="IPR002016">
    <property type="entry name" value="Haem_peroxidase"/>
</dbReference>
<dbReference type="SUPFAM" id="SSF48113">
    <property type="entry name" value="Heme-dependent peroxidases"/>
    <property type="match status" value="1"/>
</dbReference>
<dbReference type="PRINTS" id="PR00461">
    <property type="entry name" value="PLPEROXIDASE"/>
</dbReference>
<dbReference type="EC" id="1.11.1.7" evidence="5 22"/>
<dbReference type="GO" id="GO:0140825">
    <property type="term" value="F:lactoperoxidase activity"/>
    <property type="evidence" value="ECO:0007669"/>
    <property type="project" value="UniProtKB-EC"/>
</dbReference>
<evidence type="ECO:0000256" key="7">
    <source>
        <dbReference type="ARBA" id="ARBA00022559"/>
    </source>
</evidence>
<evidence type="ECO:0000256" key="12">
    <source>
        <dbReference type="ARBA" id="ARBA00023002"/>
    </source>
</evidence>
<evidence type="ECO:0000256" key="10">
    <source>
        <dbReference type="ARBA" id="ARBA00022729"/>
    </source>
</evidence>
<dbReference type="GO" id="GO:0046872">
    <property type="term" value="F:metal ion binding"/>
    <property type="evidence" value="ECO:0007669"/>
    <property type="project" value="UniProtKB-UniRule"/>
</dbReference>
<dbReference type="PROSITE" id="PS50873">
    <property type="entry name" value="PEROXIDASE_4"/>
    <property type="match status" value="1"/>
</dbReference>
<feature type="binding site" evidence="18">
    <location>
        <position position="162"/>
    </location>
    <ligand>
        <name>substrate</name>
    </ligand>
</feature>
<feature type="binding site" evidence="19">
    <location>
        <position position="77"/>
    </location>
    <ligand>
        <name>Ca(2+)</name>
        <dbReference type="ChEBI" id="CHEBI:29108"/>
        <label>1</label>
    </ligand>
</feature>
<feature type="binding site" evidence="19">
    <location>
        <position position="88"/>
    </location>
    <ligand>
        <name>Ca(2+)</name>
        <dbReference type="ChEBI" id="CHEBI:29108"/>
        <label>1</label>
    </ligand>
</feature>
<feature type="domain" description="Plant heme peroxidase family profile" evidence="23">
    <location>
        <begin position="28"/>
        <end position="325"/>
    </location>
</feature>
<dbReference type="GO" id="GO:0006979">
    <property type="term" value="P:response to oxidative stress"/>
    <property type="evidence" value="ECO:0007669"/>
    <property type="project" value="UniProtKB-UniRule"/>
</dbReference>
<feature type="disulfide bond" evidence="21">
    <location>
        <begin position="199"/>
        <end position="231"/>
    </location>
</feature>
<evidence type="ECO:0000256" key="18">
    <source>
        <dbReference type="PIRSR" id="PIRSR600823-2"/>
    </source>
</evidence>
<keyword evidence="6 22" id="KW-0964">Secreted</keyword>
<feature type="disulfide bond" evidence="21">
    <location>
        <begin position="38"/>
        <end position="114"/>
    </location>
</feature>
<evidence type="ECO:0000256" key="19">
    <source>
        <dbReference type="PIRSR" id="PIRSR600823-3"/>
    </source>
</evidence>
<keyword evidence="9 19" id="KW-0479">Metal-binding</keyword>
<dbReference type="PROSITE" id="PS00435">
    <property type="entry name" value="PEROXIDASE_1"/>
    <property type="match status" value="1"/>
</dbReference>
<evidence type="ECO:0000256" key="9">
    <source>
        <dbReference type="ARBA" id="ARBA00022723"/>
    </source>
</evidence>
<dbReference type="OrthoDB" id="2113341at2759"/>
<evidence type="ECO:0000256" key="14">
    <source>
        <dbReference type="ARBA" id="ARBA00023157"/>
    </source>
</evidence>
<comment type="similarity">
    <text evidence="4">Belongs to the peroxidase family. Ascorbate peroxidase subfamily.</text>
</comment>
<dbReference type="InterPro" id="IPR019793">
    <property type="entry name" value="Peroxidases_heam-ligand_BS"/>
</dbReference>
<feature type="binding site" description="axial binding residue" evidence="19">
    <location>
        <position position="192"/>
    </location>
    <ligand>
        <name>heme b</name>
        <dbReference type="ChEBI" id="CHEBI:60344"/>
    </ligand>
    <ligandPart>
        <name>Fe</name>
        <dbReference type="ChEBI" id="CHEBI:18248"/>
    </ligandPart>
</feature>
<feature type="disulfide bond" evidence="21">
    <location>
        <begin position="71"/>
        <end position="76"/>
    </location>
</feature>
<dbReference type="Gene3D" id="1.10.520.10">
    <property type="match status" value="1"/>
</dbReference>
<comment type="catalytic activity">
    <reaction evidence="1 22">
        <text>2 a phenolic donor + H2O2 = 2 a phenolic radical donor + 2 H2O</text>
        <dbReference type="Rhea" id="RHEA:56136"/>
        <dbReference type="ChEBI" id="CHEBI:15377"/>
        <dbReference type="ChEBI" id="CHEBI:16240"/>
        <dbReference type="ChEBI" id="CHEBI:139520"/>
        <dbReference type="ChEBI" id="CHEBI:139521"/>
        <dbReference type="EC" id="1.11.1.7"/>
    </reaction>
</comment>
<feature type="active site" description="Proton acceptor" evidence="17">
    <location>
        <position position="69"/>
    </location>
</feature>
<comment type="cofactor">
    <cofactor evidence="19 22">
        <name>Ca(2+)</name>
        <dbReference type="ChEBI" id="CHEBI:29108"/>
    </cofactor>
    <text evidence="19 22">Binds 2 calcium ions per subunit.</text>
</comment>
<evidence type="ECO:0000259" key="23">
    <source>
        <dbReference type="PROSITE" id="PS50873"/>
    </source>
</evidence>
<comment type="similarity">
    <text evidence="22">Belongs to the peroxidase family. Classical plant (class III) peroxidase subfamily.</text>
</comment>
<comment type="subcellular location">
    <subcellularLocation>
        <location evidence="22">Secreted</location>
    </subcellularLocation>
    <subcellularLocation>
        <location evidence="3">Vacuole</location>
    </subcellularLocation>
</comment>
<dbReference type="GO" id="GO:0005773">
    <property type="term" value="C:vacuole"/>
    <property type="evidence" value="ECO:0007669"/>
    <property type="project" value="UniProtKB-SubCell"/>
</dbReference>
<dbReference type="GO" id="GO:0005576">
    <property type="term" value="C:extracellular region"/>
    <property type="evidence" value="ECO:0007669"/>
    <property type="project" value="UniProtKB-SubCell"/>
</dbReference>
<feature type="binding site" evidence="19">
    <location>
        <position position="193"/>
    </location>
    <ligand>
        <name>Ca(2+)</name>
        <dbReference type="ChEBI" id="CHEBI:29108"/>
        <label>2</label>
    </ligand>
</feature>
<keyword evidence="10 22" id="KW-0732">Signal</keyword>
<feature type="binding site" evidence="19">
    <location>
        <position position="254"/>
    </location>
    <ligand>
        <name>Ca(2+)</name>
        <dbReference type="ChEBI" id="CHEBI:29108"/>
        <label>2</label>
    </ligand>
</feature>
<feature type="disulfide bond" evidence="21">
    <location>
        <begin position="120"/>
        <end position="321"/>
    </location>
</feature>
<dbReference type="InterPro" id="IPR033905">
    <property type="entry name" value="Secretory_peroxidase"/>
</dbReference>
<dbReference type="EMBL" id="KB870810">
    <property type="protein sequence ID" value="EOA22678.1"/>
    <property type="molecule type" value="Genomic_DNA"/>
</dbReference>
<dbReference type="PANTHER" id="PTHR31517:SF59">
    <property type="entry name" value="PEROXIDASE"/>
    <property type="match status" value="1"/>
</dbReference>
<dbReference type="InterPro" id="IPR019794">
    <property type="entry name" value="Peroxidases_AS"/>
</dbReference>
<comment type="cofactor">
    <cofactor evidence="19 22">
        <name>heme b</name>
        <dbReference type="ChEBI" id="CHEBI:60344"/>
    </cofactor>
    <text evidence="19 22">Binds 1 heme b (iron(II)-protoporphyrin IX) group per subunit.</text>
</comment>
<evidence type="ECO:0000256" key="13">
    <source>
        <dbReference type="ARBA" id="ARBA00023004"/>
    </source>
</evidence>
<evidence type="ECO:0000256" key="1">
    <source>
        <dbReference type="ARBA" id="ARBA00000189"/>
    </source>
</evidence>
<keyword evidence="25" id="KW-1185">Reference proteome</keyword>
<keyword evidence="15" id="KW-0325">Glycoprotein</keyword>
<dbReference type="InterPro" id="IPR010255">
    <property type="entry name" value="Haem_peroxidase_sf"/>
</dbReference>
<name>R0HFW0_9BRAS</name>
<feature type="chain" id="PRO_5005145178" description="Peroxidase" evidence="22">
    <location>
        <begin position="28"/>
        <end position="333"/>
    </location>
</feature>
<evidence type="ECO:0000256" key="8">
    <source>
        <dbReference type="ARBA" id="ARBA00022617"/>
    </source>
</evidence>
<feature type="signal peptide" evidence="22">
    <location>
        <begin position="1"/>
        <end position="27"/>
    </location>
</feature>
<evidence type="ECO:0000256" key="20">
    <source>
        <dbReference type="PIRSR" id="PIRSR600823-4"/>
    </source>
</evidence>
<dbReference type="FunFam" id="1.10.520.10:FF:000009">
    <property type="entry name" value="Peroxidase"/>
    <property type="match status" value="1"/>
</dbReference>
<proteinExistence type="inferred from homology"/>
<dbReference type="Pfam" id="PF00141">
    <property type="entry name" value="peroxidase"/>
    <property type="match status" value="1"/>
</dbReference>
<keyword evidence="7 22" id="KW-0575">Peroxidase</keyword>
<keyword evidence="8 22" id="KW-0349">Heme</keyword>
<dbReference type="FunFam" id="1.10.420.10:FF:000007">
    <property type="entry name" value="Peroxidase"/>
    <property type="match status" value="1"/>
</dbReference>
<accession>R0HFW0</accession>
<evidence type="ECO:0000256" key="6">
    <source>
        <dbReference type="ARBA" id="ARBA00022525"/>
    </source>
</evidence>
<feature type="binding site" evidence="19">
    <location>
        <position position="244"/>
    </location>
    <ligand>
        <name>Ca(2+)</name>
        <dbReference type="ChEBI" id="CHEBI:29108"/>
        <label>2</label>
    </ligand>
</feature>
<keyword evidence="13 19" id="KW-0408">Iron</keyword>
<dbReference type="GO" id="GO:0020037">
    <property type="term" value="F:heme binding"/>
    <property type="evidence" value="ECO:0007669"/>
    <property type="project" value="UniProtKB-UniRule"/>
</dbReference>
<protein>
    <recommendedName>
        <fullName evidence="5 22">Peroxidase</fullName>
        <ecNumber evidence="5 22">1.11.1.7</ecNumber>
    </recommendedName>
</protein>
<feature type="binding site" evidence="19">
    <location>
        <position position="79"/>
    </location>
    <ligand>
        <name>Ca(2+)</name>
        <dbReference type="ChEBI" id="CHEBI:29108"/>
        <label>1</label>
    </ligand>
</feature>
<evidence type="ECO:0000256" key="4">
    <source>
        <dbReference type="ARBA" id="ARBA00006873"/>
    </source>
</evidence>
<dbReference type="CDD" id="cd00693">
    <property type="entry name" value="secretory_peroxidase"/>
    <property type="match status" value="1"/>
</dbReference>
<feature type="site" description="Transition state stabilizer" evidence="20">
    <location>
        <position position="65"/>
    </location>
</feature>
<feature type="binding site" evidence="19">
    <location>
        <position position="75"/>
    </location>
    <ligand>
        <name>Ca(2+)</name>
        <dbReference type="ChEBI" id="CHEBI:29108"/>
        <label>1</label>
    </ligand>
</feature>
<dbReference type="PROSITE" id="PS00436">
    <property type="entry name" value="PEROXIDASE_2"/>
    <property type="match status" value="1"/>
</dbReference>
<evidence type="ECO:0000256" key="21">
    <source>
        <dbReference type="PIRSR" id="PIRSR600823-5"/>
    </source>
</evidence>
<evidence type="ECO:0000256" key="2">
    <source>
        <dbReference type="ARBA" id="ARBA00002322"/>
    </source>
</evidence>
<evidence type="ECO:0000313" key="24">
    <source>
        <dbReference type="EMBL" id="EOA22678.1"/>
    </source>
</evidence>
<evidence type="ECO:0000256" key="22">
    <source>
        <dbReference type="RuleBase" id="RU362060"/>
    </source>
</evidence>
<organism evidence="24 25">
    <name type="scientific">Capsella rubella</name>
    <dbReference type="NCBI Taxonomy" id="81985"/>
    <lineage>
        <taxon>Eukaryota</taxon>
        <taxon>Viridiplantae</taxon>
        <taxon>Streptophyta</taxon>
        <taxon>Embryophyta</taxon>
        <taxon>Tracheophyta</taxon>
        <taxon>Spermatophyta</taxon>
        <taxon>Magnoliopsida</taxon>
        <taxon>eudicotyledons</taxon>
        <taxon>Gunneridae</taxon>
        <taxon>Pentapetalae</taxon>
        <taxon>rosids</taxon>
        <taxon>malvids</taxon>
        <taxon>Brassicales</taxon>
        <taxon>Brassicaceae</taxon>
        <taxon>Camelineae</taxon>
        <taxon>Capsella</taxon>
    </lineage>
</organism>
<evidence type="ECO:0000256" key="5">
    <source>
        <dbReference type="ARBA" id="ARBA00012313"/>
    </source>
</evidence>
<evidence type="ECO:0000256" key="16">
    <source>
        <dbReference type="ARBA" id="ARBA00023324"/>
    </source>
</evidence>
<sequence length="333" mass="36405">MAVKIFSTTSVLILSIALLSFGHCCYGQLRVGFYNKDCRNVENIVFRVVREAFIKDSSLAPAMIRLYFHDCFSNGCDASLLLDGTSSEKKASPNLSVRGYELIDDIKTAVDLECHEIVSCADIIAIATRDLVNLASGGKTWYAIPTGRFDGVVSLASTVDLPSPRMTVSQTAQKFADRKLSLTDMVLLLGGHTIGVAHCSFIMDRLYNFQNTKQPDPSMDSKLVQDLRAKCPQGSSSDGIINLDQNLTSSNTMDVSFYKEINSRRGILHIDQQLAIDGMTSKLVSDIANGNDFLSRFGQAMVNLGFVGVKNKGNGEIRKSCRSCNSPFFCATS</sequence>
<keyword evidence="14 21" id="KW-1015">Disulfide bond</keyword>
<dbReference type="Gene3D" id="1.10.420.10">
    <property type="entry name" value="Peroxidase, domain 2"/>
    <property type="match status" value="1"/>
</dbReference>
<dbReference type="PANTHER" id="PTHR31517">
    <property type="match status" value="1"/>
</dbReference>
<evidence type="ECO:0000256" key="17">
    <source>
        <dbReference type="PIRSR" id="PIRSR600823-1"/>
    </source>
</evidence>
<dbReference type="GO" id="GO:0042744">
    <property type="term" value="P:hydrogen peroxide catabolic process"/>
    <property type="evidence" value="ECO:0007669"/>
    <property type="project" value="UniProtKB-KW"/>
</dbReference>
<evidence type="ECO:0000256" key="3">
    <source>
        <dbReference type="ARBA" id="ARBA00004116"/>
    </source>
</evidence>
<comment type="function">
    <text evidence="2">Removal of H(2)O(2), oxidation of toxic reductants, biosynthesis and degradation of lignin, suberization, auxin catabolism, response to environmental stresses such as wounding, pathogen attack and oxidative stress. These functions might be dependent on each isozyme/isoform in each plant tissue.</text>
</comment>
<dbReference type="PRINTS" id="PR00458">
    <property type="entry name" value="PEROXIDASE"/>
</dbReference>
<dbReference type="AlphaFoldDB" id="R0HFW0"/>
<keyword evidence="12 22" id="KW-0560">Oxidoreductase</keyword>
<reference evidence="25" key="1">
    <citation type="journal article" date="2013" name="Nat. Genet.">
        <title>The Capsella rubella genome and the genomic consequences of rapid mating system evolution.</title>
        <authorList>
            <person name="Slotte T."/>
            <person name="Hazzouri K.M."/>
            <person name="Agren J.A."/>
            <person name="Koenig D."/>
            <person name="Maumus F."/>
            <person name="Guo Y.L."/>
            <person name="Steige K."/>
            <person name="Platts A.E."/>
            <person name="Escobar J.S."/>
            <person name="Newman L.K."/>
            <person name="Wang W."/>
            <person name="Mandakova T."/>
            <person name="Vello E."/>
            <person name="Smith L.M."/>
            <person name="Henz S.R."/>
            <person name="Steffen J."/>
            <person name="Takuno S."/>
            <person name="Brandvain Y."/>
            <person name="Coop G."/>
            <person name="Andolfatto P."/>
            <person name="Hu T.T."/>
            <person name="Blanchette M."/>
            <person name="Clark R.M."/>
            <person name="Quesneville H."/>
            <person name="Nordborg M."/>
            <person name="Gaut B.S."/>
            <person name="Lysak M.A."/>
            <person name="Jenkins J."/>
            <person name="Grimwood J."/>
            <person name="Chapman J."/>
            <person name="Prochnik S."/>
            <person name="Shu S."/>
            <person name="Rokhsar D."/>
            <person name="Schmutz J."/>
            <person name="Weigel D."/>
            <person name="Wright S.I."/>
        </authorList>
    </citation>
    <scope>NUCLEOTIDE SEQUENCE [LARGE SCALE GENOMIC DNA]</scope>
    <source>
        <strain evidence="25">cv. Monte Gargano</strain>
    </source>
</reference>
<keyword evidence="11 19" id="KW-0106">Calcium</keyword>
<dbReference type="STRING" id="81985.R0HFW0"/>
<dbReference type="KEGG" id="crb:17883185"/>
<dbReference type="InterPro" id="IPR000823">
    <property type="entry name" value="Peroxidase_pln"/>
</dbReference>
<feature type="binding site" evidence="19">
    <location>
        <position position="70"/>
    </location>
    <ligand>
        <name>Ca(2+)</name>
        <dbReference type="ChEBI" id="CHEBI:29108"/>
        <label>1</label>
    </ligand>
</feature>
<evidence type="ECO:0000256" key="11">
    <source>
        <dbReference type="ARBA" id="ARBA00022837"/>
    </source>
</evidence>
<evidence type="ECO:0000256" key="15">
    <source>
        <dbReference type="ARBA" id="ARBA00023180"/>
    </source>
</evidence>
<dbReference type="eggNOG" id="ENOG502QPI1">
    <property type="taxonomic scope" value="Eukaryota"/>
</dbReference>
<gene>
    <name evidence="24" type="ORF">CARUB_v10003382mg</name>
</gene>
<keyword evidence="16 22" id="KW-0376">Hydrogen peroxide</keyword>
<evidence type="ECO:0000313" key="25">
    <source>
        <dbReference type="Proteomes" id="UP000029121"/>
    </source>
</evidence>